<dbReference type="PANTHER" id="PTHR46006">
    <property type="entry name" value="RHO GUANINE NUCLEOTIDE EXCHANGE FACTOR AT 64C, ISOFORM A"/>
    <property type="match status" value="1"/>
</dbReference>
<protein>
    <submittedName>
        <fullName evidence="5">Dbl homology domain-containing protein</fullName>
    </submittedName>
</protein>
<evidence type="ECO:0000313" key="5">
    <source>
        <dbReference type="EMBL" id="KIY68599.1"/>
    </source>
</evidence>
<feature type="region of interest" description="Disordered" evidence="3">
    <location>
        <begin position="775"/>
        <end position="807"/>
    </location>
</feature>
<feature type="compositionally biased region" description="Basic and acidic residues" evidence="3">
    <location>
        <begin position="16"/>
        <end position="31"/>
    </location>
</feature>
<evidence type="ECO:0000256" key="2">
    <source>
        <dbReference type="ARBA" id="ARBA00022490"/>
    </source>
</evidence>
<keyword evidence="2" id="KW-0963">Cytoplasm</keyword>
<dbReference type="OrthoDB" id="1716625at2759"/>
<proteinExistence type="predicted"/>
<dbReference type="GO" id="GO:0035025">
    <property type="term" value="P:positive regulation of Rho protein signal transduction"/>
    <property type="evidence" value="ECO:0007669"/>
    <property type="project" value="TreeGrafter"/>
</dbReference>
<dbReference type="Proteomes" id="UP000054007">
    <property type="component" value="Unassembled WGS sequence"/>
</dbReference>
<dbReference type="Gene3D" id="1.20.900.10">
    <property type="entry name" value="Dbl homology (DH) domain"/>
    <property type="match status" value="2"/>
</dbReference>
<feature type="compositionally biased region" description="Polar residues" evidence="3">
    <location>
        <begin position="268"/>
        <end position="280"/>
    </location>
</feature>
<dbReference type="PROSITE" id="PS50010">
    <property type="entry name" value="DH_2"/>
    <property type="match status" value="1"/>
</dbReference>
<feature type="domain" description="DH" evidence="4">
    <location>
        <begin position="232"/>
        <end position="607"/>
    </location>
</feature>
<dbReference type="InterPro" id="IPR051480">
    <property type="entry name" value="Endocytic_GEF_Adapter"/>
</dbReference>
<feature type="region of interest" description="Disordered" evidence="3">
    <location>
        <begin position="650"/>
        <end position="670"/>
    </location>
</feature>
<keyword evidence="6" id="KW-1185">Reference proteome</keyword>
<feature type="compositionally biased region" description="Acidic residues" evidence="3">
    <location>
        <begin position="321"/>
        <end position="333"/>
    </location>
</feature>
<organism evidence="5 6">
    <name type="scientific">Cylindrobasidium torrendii FP15055 ss-10</name>
    <dbReference type="NCBI Taxonomy" id="1314674"/>
    <lineage>
        <taxon>Eukaryota</taxon>
        <taxon>Fungi</taxon>
        <taxon>Dikarya</taxon>
        <taxon>Basidiomycota</taxon>
        <taxon>Agaricomycotina</taxon>
        <taxon>Agaricomycetes</taxon>
        <taxon>Agaricomycetidae</taxon>
        <taxon>Agaricales</taxon>
        <taxon>Marasmiineae</taxon>
        <taxon>Physalacriaceae</taxon>
        <taxon>Cylindrobasidium</taxon>
    </lineage>
</organism>
<gene>
    <name evidence="5" type="ORF">CYLTODRAFT_351068</name>
</gene>
<feature type="region of interest" description="Disordered" evidence="3">
    <location>
        <begin position="1"/>
        <end position="214"/>
    </location>
</feature>
<feature type="compositionally biased region" description="Polar residues" evidence="3">
    <location>
        <begin position="887"/>
        <end position="919"/>
    </location>
</feature>
<dbReference type="STRING" id="1314674.A0A0D7BEM7"/>
<feature type="region of interest" description="Disordered" evidence="3">
    <location>
        <begin position="829"/>
        <end position="960"/>
    </location>
</feature>
<feature type="region of interest" description="Disordered" evidence="3">
    <location>
        <begin position="266"/>
        <end position="429"/>
    </location>
</feature>
<feature type="compositionally biased region" description="Polar residues" evidence="3">
    <location>
        <begin position="184"/>
        <end position="214"/>
    </location>
</feature>
<feature type="compositionally biased region" description="Polar residues" evidence="3">
    <location>
        <begin position="392"/>
        <end position="423"/>
    </location>
</feature>
<comment type="subcellular location">
    <subcellularLocation>
        <location evidence="1">Cytoplasm</location>
    </subcellularLocation>
</comment>
<dbReference type="GO" id="GO:0005737">
    <property type="term" value="C:cytoplasm"/>
    <property type="evidence" value="ECO:0007669"/>
    <property type="project" value="UniProtKB-SubCell"/>
</dbReference>
<sequence>MKAFFSRLHLGSGGGNKERERESTLAKERFPPLKQWPPSRDETGRSTSTSTSYASFKPLPELSPELNGHLVPRPAGSSDDDLSTSSATPTPPSPNHPQQATSTSNNSEVQKKVAFISPPPTPGPSIERSLSQTVPPTASTSAGPPAKNSVSRFHAAHGGGKEPRGSSSSSSTGRAASPTYSKPEMSTQSLRSTSPYSQMSENTSGSRILSATSWSEVTEGDLVSNLGSRERTRQEVLFEIIQSEERYVHELAKMKDSFIDPLLHPFASASSTPVNSSTPNLDFDYDRSDSPAMMESSDQLPPIAARFMSPTPSQNQRVDADTIDSDEDTDDVDERNGKSGTPTNKMKSAEKHNHPRSPYRGTPSSTRTGAKSVPFPSGARSHHSLPVPPPRTQLSASTHSLGRQSVAERSTSSPSRKQQSNTMLRKFKKSDAAGPLGDVVSPNLLPEDLRICLQVIDGGVLDGHKRLSEGLKKRYDDQYPLVRSLADVFVFNSDIFHGYAKYVLHLERALEQVDNALHNVSTKKPKNQDIAEWNQVCRYVKKLEEAAGDKGETGLAITLSKPFQRLLKYPLLFQNLLFHTDPSTFEYESTLQMVAEIEAIVRSIEDEKIQKEERDKTRDVFARIEGLDKVKQLALPKPSRLLVEERQMNISLSPSKSPSPTPNTKAVKGRSSLRKISDVLGGQPKKDLWLVIFNDVVLQCQRTGTTSLPMIAATNSRTNSLPELQGKAKYATTGRRNSHTKPRNMYKFIKIETWTIGDVAKPREGVVSMDDVARTRSQISQQPRIVPMPEDKEEDGMDSDDSDKKSKMSFSYWGADRVTVQKPVLPGKGRIAVAHPRRGGSPAYARESSANAKFGSRLVSDGSSTSSGPRPASRRTATPSRGEYGPRSTSTKPEWNTSTRNPVTGKNARARSTSQTSGTPALRTPVNGSSTKLASPAPSEDSGVGLYRQMLAKDPSLNQT</sequence>
<feature type="compositionally biased region" description="Low complexity" evidence="3">
    <location>
        <begin position="135"/>
        <end position="146"/>
    </location>
</feature>
<dbReference type="Pfam" id="PF00621">
    <property type="entry name" value="RhoGEF"/>
    <property type="match status" value="1"/>
</dbReference>
<evidence type="ECO:0000313" key="6">
    <source>
        <dbReference type="Proteomes" id="UP000054007"/>
    </source>
</evidence>
<dbReference type="EMBL" id="KN880499">
    <property type="protein sequence ID" value="KIY68599.1"/>
    <property type="molecule type" value="Genomic_DNA"/>
</dbReference>
<feature type="compositionally biased region" description="Acidic residues" evidence="3">
    <location>
        <begin position="791"/>
        <end position="801"/>
    </location>
</feature>
<dbReference type="InterPro" id="IPR000219">
    <property type="entry name" value="DH_dom"/>
</dbReference>
<dbReference type="SUPFAM" id="SSF48065">
    <property type="entry name" value="DBL homology domain (DH-domain)"/>
    <property type="match status" value="1"/>
</dbReference>
<evidence type="ECO:0000256" key="3">
    <source>
        <dbReference type="SAM" id="MobiDB-lite"/>
    </source>
</evidence>
<feature type="compositionally biased region" description="Low complexity" evidence="3">
    <location>
        <begin position="165"/>
        <end position="179"/>
    </location>
</feature>
<feature type="compositionally biased region" description="Polar residues" evidence="3">
    <location>
        <begin position="96"/>
        <end position="108"/>
    </location>
</feature>
<dbReference type="InterPro" id="IPR035899">
    <property type="entry name" value="DBL_dom_sf"/>
</dbReference>
<evidence type="ECO:0000256" key="1">
    <source>
        <dbReference type="ARBA" id="ARBA00004496"/>
    </source>
</evidence>
<feature type="compositionally biased region" description="Polar residues" evidence="3">
    <location>
        <begin position="45"/>
        <end position="54"/>
    </location>
</feature>
<dbReference type="PANTHER" id="PTHR46006:SF7">
    <property type="entry name" value="DH DOMAIN-CONTAINING PROTEIN"/>
    <property type="match status" value="1"/>
</dbReference>
<name>A0A0D7BEM7_9AGAR</name>
<dbReference type="GO" id="GO:0005085">
    <property type="term" value="F:guanyl-nucleotide exchange factor activity"/>
    <property type="evidence" value="ECO:0007669"/>
    <property type="project" value="InterPro"/>
</dbReference>
<accession>A0A0D7BEM7</accession>
<dbReference type="AlphaFoldDB" id="A0A0D7BEM7"/>
<dbReference type="SMART" id="SM00325">
    <property type="entry name" value="RhoGEF"/>
    <property type="match status" value="1"/>
</dbReference>
<evidence type="ECO:0000259" key="4">
    <source>
        <dbReference type="PROSITE" id="PS50010"/>
    </source>
</evidence>
<reference evidence="5 6" key="1">
    <citation type="journal article" date="2015" name="Fungal Genet. Biol.">
        <title>Evolution of novel wood decay mechanisms in Agaricales revealed by the genome sequences of Fistulina hepatica and Cylindrobasidium torrendii.</title>
        <authorList>
            <person name="Floudas D."/>
            <person name="Held B.W."/>
            <person name="Riley R."/>
            <person name="Nagy L.G."/>
            <person name="Koehler G."/>
            <person name="Ransdell A.S."/>
            <person name="Younus H."/>
            <person name="Chow J."/>
            <person name="Chiniquy J."/>
            <person name="Lipzen A."/>
            <person name="Tritt A."/>
            <person name="Sun H."/>
            <person name="Haridas S."/>
            <person name="LaButti K."/>
            <person name="Ohm R.A."/>
            <person name="Kues U."/>
            <person name="Blanchette R.A."/>
            <person name="Grigoriev I.V."/>
            <person name="Minto R.E."/>
            <person name="Hibbett D.S."/>
        </authorList>
    </citation>
    <scope>NUCLEOTIDE SEQUENCE [LARGE SCALE GENOMIC DNA]</scope>
    <source>
        <strain evidence="5 6">FP15055 ss-10</strain>
    </source>
</reference>